<dbReference type="InterPro" id="IPR006143">
    <property type="entry name" value="RND_pump_MFP"/>
</dbReference>
<proteinExistence type="inferred from homology"/>
<evidence type="ECO:0000256" key="1">
    <source>
        <dbReference type="ARBA" id="ARBA00004196"/>
    </source>
</evidence>
<dbReference type="RefSeq" id="WP_207364180.1">
    <property type="nucleotide sequence ID" value="NZ_JAFMYV010000003.1"/>
</dbReference>
<comment type="caution">
    <text evidence="8">The sequence shown here is derived from an EMBL/GenBank/DDBJ whole genome shotgun (WGS) entry which is preliminary data.</text>
</comment>
<sequence length="354" mass="37965">MKPTQLLPYLPLFALLWACGGKATTSETAAADTTQTEASVVPVRLAAVESVERAEPIVASGLVSSSEEARLSFKVGGIINKLYVNEGQSVRKGQLLATLNLTEIDAQVASAQLAQEKSERDLGRVKKLFADTAATLEQLQNATTGSNVAKQNLTIAQFNRGYAQIRASVDGTVTRKLTNEGEFVGPGAPVYLISGNHRSDWVVRVGISDKDWARLKLGDRASIRLDAYPDRAFSGTVRELAQAADPVNKLYEIEIRIDPSGVKLAPGLFAKATLTPAQRRTYTTVPIEAIVEGNGKEGFVYVLEPDRRHVRKQPVQIGYISGEKVLLTGGLSAVSQVITSGSAYLTEASVVAVN</sequence>
<accession>A0A939GHM4</accession>
<evidence type="ECO:0000259" key="6">
    <source>
        <dbReference type="Pfam" id="PF25954"/>
    </source>
</evidence>
<protein>
    <submittedName>
        <fullName evidence="8">Efflux RND transporter periplasmic adaptor subunit</fullName>
    </submittedName>
</protein>
<dbReference type="Gene3D" id="2.40.30.170">
    <property type="match status" value="1"/>
</dbReference>
<feature type="signal peptide" evidence="4">
    <location>
        <begin position="1"/>
        <end position="23"/>
    </location>
</feature>
<evidence type="ECO:0000313" key="9">
    <source>
        <dbReference type="Proteomes" id="UP000664034"/>
    </source>
</evidence>
<dbReference type="Pfam" id="PF25917">
    <property type="entry name" value="BSH_RND"/>
    <property type="match status" value="1"/>
</dbReference>
<dbReference type="PANTHER" id="PTHR30469:SF15">
    <property type="entry name" value="HLYD FAMILY OF SECRETION PROTEINS"/>
    <property type="match status" value="1"/>
</dbReference>
<dbReference type="Pfam" id="PF25967">
    <property type="entry name" value="RND-MFP_C"/>
    <property type="match status" value="1"/>
</dbReference>
<name>A0A939GHM4_9BACT</name>
<evidence type="ECO:0000256" key="4">
    <source>
        <dbReference type="SAM" id="SignalP"/>
    </source>
</evidence>
<dbReference type="InterPro" id="IPR058627">
    <property type="entry name" value="MdtA-like_C"/>
</dbReference>
<evidence type="ECO:0000259" key="7">
    <source>
        <dbReference type="Pfam" id="PF25967"/>
    </source>
</evidence>
<dbReference type="Proteomes" id="UP000664034">
    <property type="component" value="Unassembled WGS sequence"/>
</dbReference>
<evidence type="ECO:0000256" key="2">
    <source>
        <dbReference type="ARBA" id="ARBA00009477"/>
    </source>
</evidence>
<dbReference type="PANTHER" id="PTHR30469">
    <property type="entry name" value="MULTIDRUG RESISTANCE PROTEIN MDTA"/>
    <property type="match status" value="1"/>
</dbReference>
<comment type="subcellular location">
    <subcellularLocation>
        <location evidence="1">Cell envelope</location>
    </subcellularLocation>
</comment>
<dbReference type="Pfam" id="PF25954">
    <property type="entry name" value="Beta-barrel_RND_2"/>
    <property type="match status" value="1"/>
</dbReference>
<evidence type="ECO:0000256" key="3">
    <source>
        <dbReference type="ARBA" id="ARBA00022448"/>
    </source>
</evidence>
<reference evidence="8" key="1">
    <citation type="submission" date="2021-03" db="EMBL/GenBank/DDBJ databases">
        <title>Fibrella sp. HMF5335 genome sequencing and assembly.</title>
        <authorList>
            <person name="Kang H."/>
            <person name="Kim H."/>
            <person name="Bae S."/>
            <person name="Joh K."/>
        </authorList>
    </citation>
    <scope>NUCLEOTIDE SEQUENCE</scope>
    <source>
        <strain evidence="8">HMF5335</strain>
    </source>
</reference>
<keyword evidence="9" id="KW-1185">Reference proteome</keyword>
<feature type="chain" id="PRO_5036887098" evidence="4">
    <location>
        <begin position="24"/>
        <end position="354"/>
    </location>
</feature>
<feature type="domain" description="Multidrug resistance protein MdtA-like C-terminal permuted SH3" evidence="7">
    <location>
        <begin position="284"/>
        <end position="341"/>
    </location>
</feature>
<evidence type="ECO:0000259" key="5">
    <source>
        <dbReference type="Pfam" id="PF25917"/>
    </source>
</evidence>
<gene>
    <name evidence="8" type="ORF">J2I47_08765</name>
</gene>
<dbReference type="GO" id="GO:1990281">
    <property type="term" value="C:efflux pump complex"/>
    <property type="evidence" value="ECO:0007669"/>
    <property type="project" value="TreeGrafter"/>
</dbReference>
<dbReference type="EMBL" id="JAFMYV010000003">
    <property type="protein sequence ID" value="MBO0936632.1"/>
    <property type="molecule type" value="Genomic_DNA"/>
</dbReference>
<dbReference type="InterPro" id="IPR058625">
    <property type="entry name" value="MdtA-like_BSH"/>
</dbReference>
<evidence type="ECO:0000313" key="8">
    <source>
        <dbReference type="EMBL" id="MBO0936632.1"/>
    </source>
</evidence>
<dbReference type="AlphaFoldDB" id="A0A939GHM4"/>
<comment type="similarity">
    <text evidence="2">Belongs to the membrane fusion protein (MFP) (TC 8.A.1) family.</text>
</comment>
<dbReference type="Gene3D" id="2.40.420.20">
    <property type="match status" value="1"/>
</dbReference>
<dbReference type="InterPro" id="IPR058792">
    <property type="entry name" value="Beta-barrel_RND_2"/>
</dbReference>
<dbReference type="SUPFAM" id="SSF111369">
    <property type="entry name" value="HlyD-like secretion proteins"/>
    <property type="match status" value="1"/>
</dbReference>
<dbReference type="GO" id="GO:0015562">
    <property type="term" value="F:efflux transmembrane transporter activity"/>
    <property type="evidence" value="ECO:0007669"/>
    <property type="project" value="TreeGrafter"/>
</dbReference>
<dbReference type="NCBIfam" id="TIGR01730">
    <property type="entry name" value="RND_mfp"/>
    <property type="match status" value="1"/>
</dbReference>
<feature type="domain" description="Multidrug resistance protein MdtA-like barrel-sandwich hybrid" evidence="5">
    <location>
        <begin position="70"/>
        <end position="189"/>
    </location>
</feature>
<keyword evidence="4" id="KW-0732">Signal</keyword>
<keyword evidence="3" id="KW-0813">Transport</keyword>
<dbReference type="Gene3D" id="2.40.50.100">
    <property type="match status" value="1"/>
</dbReference>
<organism evidence="8 9">
    <name type="scientific">Fibrella rubiginis</name>
    <dbReference type="NCBI Taxonomy" id="2817060"/>
    <lineage>
        <taxon>Bacteria</taxon>
        <taxon>Pseudomonadati</taxon>
        <taxon>Bacteroidota</taxon>
        <taxon>Cytophagia</taxon>
        <taxon>Cytophagales</taxon>
        <taxon>Spirosomataceae</taxon>
        <taxon>Fibrella</taxon>
    </lineage>
</organism>
<feature type="domain" description="CusB-like beta-barrel" evidence="6">
    <location>
        <begin position="204"/>
        <end position="277"/>
    </location>
</feature>